<dbReference type="InterPro" id="IPR013780">
    <property type="entry name" value="Glyco_hydro_b"/>
</dbReference>
<dbReference type="RefSeq" id="WP_075821014.1">
    <property type="nucleotide sequence ID" value="NZ_CAPNHH010000033.1"/>
</dbReference>
<dbReference type="GO" id="GO:0004557">
    <property type="term" value="F:alpha-galactosidase activity"/>
    <property type="evidence" value="ECO:0007669"/>
    <property type="project" value="UniProtKB-UniRule"/>
</dbReference>
<accession>A0A1U7NCW3</accession>
<dbReference type="InterPro" id="IPR031705">
    <property type="entry name" value="Glyco_hydro_36_C"/>
</dbReference>
<dbReference type="InterPro" id="IPR017853">
    <property type="entry name" value="GH"/>
</dbReference>
<dbReference type="FunFam" id="3.20.20.70:FF:000118">
    <property type="entry name" value="Alpha-galactosidase"/>
    <property type="match status" value="1"/>
</dbReference>
<dbReference type="GeneID" id="82203866"/>
<evidence type="ECO:0000256" key="4">
    <source>
        <dbReference type="ARBA" id="ARBA00023295"/>
    </source>
</evidence>
<keyword evidence="4 5" id="KW-0326">Glycosidase</keyword>
<keyword evidence="10" id="KW-1185">Reference proteome</keyword>
<proteinExistence type="inferred from homology"/>
<organism evidence="9 10">
    <name type="scientific">Ileibacterium valens</name>
    <dbReference type="NCBI Taxonomy" id="1862668"/>
    <lineage>
        <taxon>Bacteria</taxon>
        <taxon>Bacillati</taxon>
        <taxon>Bacillota</taxon>
        <taxon>Erysipelotrichia</taxon>
        <taxon>Erysipelotrichales</taxon>
        <taxon>Erysipelotrichaceae</taxon>
        <taxon>Ileibacterium</taxon>
    </lineage>
</organism>
<dbReference type="Gene3D" id="2.60.40.1180">
    <property type="entry name" value="Golgi alpha-mannosidase II"/>
    <property type="match status" value="1"/>
</dbReference>
<evidence type="ECO:0000313" key="10">
    <source>
        <dbReference type="Proteomes" id="UP000186341"/>
    </source>
</evidence>
<keyword evidence="3 5" id="KW-0378">Hydrolase</keyword>
<evidence type="ECO:0000256" key="1">
    <source>
        <dbReference type="ARBA" id="ARBA00001255"/>
    </source>
</evidence>
<dbReference type="GO" id="GO:0016052">
    <property type="term" value="P:carbohydrate catabolic process"/>
    <property type="evidence" value="ECO:0007669"/>
    <property type="project" value="InterPro"/>
</dbReference>
<dbReference type="OrthoDB" id="9758822at2"/>
<dbReference type="InterPro" id="IPR013785">
    <property type="entry name" value="Aldolase_TIM"/>
</dbReference>
<dbReference type="EMBL" id="MPJW01000262">
    <property type="protein sequence ID" value="OLU36652.1"/>
    <property type="molecule type" value="Genomic_DNA"/>
</dbReference>
<dbReference type="Pfam" id="PF16875">
    <property type="entry name" value="Glyco_hydro_36N"/>
    <property type="match status" value="1"/>
</dbReference>
<reference evidence="9 10" key="1">
    <citation type="submission" date="2016-11" db="EMBL/GenBank/DDBJ databases">
        <title>Description of two novel members of the family Erysipelotrichaceae: Ileibacterium lipovorans gen. nov., sp. nov. and Dubosiella newyorkensis, gen. nov., sp. nov.</title>
        <authorList>
            <person name="Cox L.M."/>
            <person name="Sohn J."/>
            <person name="Tyrrell K.L."/>
            <person name="Citron D.M."/>
            <person name="Lawson P.A."/>
            <person name="Patel N.B."/>
            <person name="Iizumi T."/>
            <person name="Perez-Perez G.I."/>
            <person name="Goldstein E.J."/>
            <person name="Blaser M.J."/>
        </authorList>
    </citation>
    <scope>NUCLEOTIDE SEQUENCE [LARGE SCALE GENOMIC DNA]</scope>
    <source>
        <strain evidence="9 10">NYU-BL-A3</strain>
    </source>
</reference>
<evidence type="ECO:0000313" key="9">
    <source>
        <dbReference type="EMBL" id="OLU36652.1"/>
    </source>
</evidence>
<comment type="caution">
    <text evidence="9">The sequence shown here is derived from an EMBL/GenBank/DDBJ whole genome shotgun (WGS) entry which is preliminary data.</text>
</comment>
<dbReference type="PANTHER" id="PTHR43053:SF3">
    <property type="entry name" value="ALPHA-GALACTOSIDASE C-RELATED"/>
    <property type="match status" value="1"/>
</dbReference>
<evidence type="ECO:0000259" key="8">
    <source>
        <dbReference type="Pfam" id="PF16875"/>
    </source>
</evidence>
<dbReference type="PIRSF" id="PIRSF005536">
    <property type="entry name" value="Agal"/>
    <property type="match status" value="1"/>
</dbReference>
<dbReference type="InterPro" id="IPR031704">
    <property type="entry name" value="Glyco_hydro_36_N"/>
</dbReference>
<dbReference type="InterPro" id="IPR050985">
    <property type="entry name" value="Alpha-glycosidase_related"/>
</dbReference>
<dbReference type="EC" id="3.2.1.22" evidence="2 5"/>
<dbReference type="Gene3D" id="3.20.20.70">
    <property type="entry name" value="Aldolase class I"/>
    <property type="match status" value="1"/>
</dbReference>
<name>A0A1U7NCW3_9FIRM</name>
<sequence>MSIHIEENLFSLETKNTLYQMMKDPYGQLLHLWYGKKTDQNMDYLINSNEINYTGVLYESQHDRSYSNDILPFELPVSGHGDFRISALSIELPEGSVDLDLRIKEVIPKDHKEPLNGLPYSHDGKNEKAEAMDIVLEDHQAAIEVILHYSVFYETDVIARSVEVINHNEKAIRIRRIFPISLDFQEQKFDLIHFYGRHVMERQFEREPISHGIKNISSSRAMSSHQHNPALILASPNADELSGSCYGNLLMYSGSFAGLVEKDQIDQIRLLLGMNPDHFSWTLKSNERFQSPEGLMSYSEDGFSTLSHNFHHVIEDHVMRGRFAKEAKPVLLNSWEAAYFTFDGLSILNLARETKELGADLLVLDDGWFGYRNNDYTSLGDWQVNEEKLQMPLEMLVRQVHQMGLKFGLWIEPEMISEDSDLYRKHPEWAMVIPSRKPLVARSQLVLDMANPEVVNYLYDLFSKIIRDTHLDYIKWDFNRSPDPLYSSVLPANRQSEVSHRFVLGTYNLLERLTHEFPDVLFEGCAGGGGRFDAGMLYYTPQIWCSDDTDAHERSKIQYGTSFFYPIRSVGSHVSAIPNHQTGRKISLNDRKIAASPGTFGYELNPAELEWSEKRDIEKQIIEYKRRQPLIFDGNYYRLSNPFEDHAAAWMFVDKNQDKALVQGMFYRFISNYPGRKVVLAGLDPDKKYEVTYSSFPLSSHGRFEEENESAPAKAIFSGQALMTGGIRVQTSMNDDAGFELELESLN</sequence>
<evidence type="ECO:0000259" key="7">
    <source>
        <dbReference type="Pfam" id="PF16874"/>
    </source>
</evidence>
<evidence type="ECO:0000256" key="3">
    <source>
        <dbReference type="ARBA" id="ARBA00022801"/>
    </source>
</evidence>
<dbReference type="PRINTS" id="PR00743">
    <property type="entry name" value="GLHYDRLASE36"/>
</dbReference>
<dbReference type="AlphaFoldDB" id="A0A1U7NCW3"/>
<evidence type="ECO:0000256" key="6">
    <source>
        <dbReference type="PIRSR" id="PIRSR005536-1"/>
    </source>
</evidence>
<dbReference type="PANTHER" id="PTHR43053">
    <property type="entry name" value="GLYCOSIDASE FAMILY 31"/>
    <property type="match status" value="1"/>
</dbReference>
<dbReference type="InterPro" id="IPR038417">
    <property type="entry name" value="Alpga-gal_N_sf"/>
</dbReference>
<feature type="domain" description="Glycosyl hydrolase family 36 N-terminal" evidence="8">
    <location>
        <begin position="27"/>
        <end position="284"/>
    </location>
</feature>
<evidence type="ECO:0000256" key="2">
    <source>
        <dbReference type="ARBA" id="ARBA00012755"/>
    </source>
</evidence>
<comment type="similarity">
    <text evidence="5">Belongs to the glycosyl hydrolase.</text>
</comment>
<dbReference type="SUPFAM" id="SSF51445">
    <property type="entry name" value="(Trans)glycosidases"/>
    <property type="match status" value="1"/>
</dbReference>
<gene>
    <name evidence="9" type="ORF">BO222_12065</name>
</gene>
<dbReference type="Pfam" id="PF16874">
    <property type="entry name" value="Glyco_hydro_36C"/>
    <property type="match status" value="1"/>
</dbReference>
<feature type="domain" description="Glycosyl hydrolase family 36 C-terminal" evidence="7">
    <location>
        <begin position="648"/>
        <end position="731"/>
    </location>
</feature>
<comment type="catalytic activity">
    <reaction evidence="1 5">
        <text>Hydrolysis of terminal, non-reducing alpha-D-galactose residues in alpha-D-galactosides, including galactose oligosaccharides, galactomannans and galactolipids.</text>
        <dbReference type="EC" id="3.2.1.22"/>
    </reaction>
</comment>
<dbReference type="Proteomes" id="UP000186341">
    <property type="component" value="Unassembled WGS sequence"/>
</dbReference>
<dbReference type="CDD" id="cd14791">
    <property type="entry name" value="GH36"/>
    <property type="match status" value="1"/>
</dbReference>
<dbReference type="InterPro" id="IPR002252">
    <property type="entry name" value="Glyco_hydro_36"/>
</dbReference>
<feature type="active site" description="Proton donor" evidence="6">
    <location>
        <position position="547"/>
    </location>
</feature>
<evidence type="ECO:0000256" key="5">
    <source>
        <dbReference type="PIRNR" id="PIRNR005536"/>
    </source>
</evidence>
<dbReference type="Gene3D" id="2.70.98.60">
    <property type="entry name" value="alpha-galactosidase from lactobacil brevis"/>
    <property type="match status" value="1"/>
</dbReference>
<feature type="active site" description="Nucleophile" evidence="6">
    <location>
        <position position="477"/>
    </location>
</feature>
<protein>
    <recommendedName>
        <fullName evidence="2 5">Alpha-galactosidase</fullName>
        <ecNumber evidence="2 5">3.2.1.22</ecNumber>
    </recommendedName>
</protein>
<dbReference type="Pfam" id="PF02065">
    <property type="entry name" value="Melibiase"/>
    <property type="match status" value="1"/>
</dbReference>